<dbReference type="RefSeq" id="WP_087374802.1">
    <property type="nucleotide sequence ID" value="NZ_NFKK01000029.1"/>
</dbReference>
<dbReference type="GO" id="GO:0016020">
    <property type="term" value="C:membrane"/>
    <property type="evidence" value="ECO:0007669"/>
    <property type="project" value="UniProtKB-SubCell"/>
</dbReference>
<keyword evidence="2 5" id="KW-0812">Transmembrane</keyword>
<dbReference type="Pfam" id="PF05105">
    <property type="entry name" value="Phage_holin_4_1"/>
    <property type="match status" value="1"/>
</dbReference>
<evidence type="ECO:0000256" key="2">
    <source>
        <dbReference type="ARBA" id="ARBA00022692"/>
    </source>
</evidence>
<dbReference type="InterPro" id="IPR006480">
    <property type="entry name" value="Phage_holin_4_1"/>
</dbReference>
<keyword evidence="3 5" id="KW-1133">Transmembrane helix</keyword>
<dbReference type="NCBIfam" id="TIGR01593">
    <property type="entry name" value="holin_tox_secr"/>
    <property type="match status" value="1"/>
</dbReference>
<evidence type="ECO:0000256" key="3">
    <source>
        <dbReference type="ARBA" id="ARBA00022989"/>
    </source>
</evidence>
<evidence type="ECO:0000256" key="5">
    <source>
        <dbReference type="SAM" id="Phobius"/>
    </source>
</evidence>
<feature type="transmembrane region" description="Helical" evidence="5">
    <location>
        <begin position="32"/>
        <end position="54"/>
    </location>
</feature>
<accession>A0A1Y4L0X4</accession>
<keyword evidence="4 5" id="KW-0472">Membrane</keyword>
<comment type="caution">
    <text evidence="6">The sequence shown here is derived from an EMBL/GenBank/DDBJ whole genome shotgun (WGS) entry which is preliminary data.</text>
</comment>
<evidence type="ECO:0000313" key="6">
    <source>
        <dbReference type="EMBL" id="OUP50475.1"/>
    </source>
</evidence>
<feature type="transmembrane region" description="Helical" evidence="5">
    <location>
        <begin position="9"/>
        <end position="26"/>
    </location>
</feature>
<sequence>MIHLTETKAAIMAGAGVIGGMISQAFGGWDAALITLLIFMAIDYASGLVVAGVFHSSDKSETGALNSAACWQGLLKKGMTLIIVLVAARLDIVLGTAFVRDAVVIAYVVNETISIIENAGLMGLPVPDVIMQAIKQLQGKEQK</sequence>
<evidence type="ECO:0000256" key="1">
    <source>
        <dbReference type="ARBA" id="ARBA00004141"/>
    </source>
</evidence>
<proteinExistence type="predicted"/>
<dbReference type="Proteomes" id="UP000195897">
    <property type="component" value="Unassembled WGS sequence"/>
</dbReference>
<organism evidence="6 7">
    <name type="scientific">Butyricicoccus pullicaecorum</name>
    <dbReference type="NCBI Taxonomy" id="501571"/>
    <lineage>
        <taxon>Bacteria</taxon>
        <taxon>Bacillati</taxon>
        <taxon>Bacillota</taxon>
        <taxon>Clostridia</taxon>
        <taxon>Eubacteriales</taxon>
        <taxon>Butyricicoccaceae</taxon>
        <taxon>Butyricicoccus</taxon>
    </lineage>
</organism>
<dbReference type="EMBL" id="NFKK01000029">
    <property type="protein sequence ID" value="OUP50475.1"/>
    <property type="molecule type" value="Genomic_DNA"/>
</dbReference>
<evidence type="ECO:0000313" key="7">
    <source>
        <dbReference type="Proteomes" id="UP000195897"/>
    </source>
</evidence>
<comment type="subcellular location">
    <subcellularLocation>
        <location evidence="1">Membrane</location>
        <topology evidence="1">Multi-pass membrane protein</topology>
    </subcellularLocation>
</comment>
<evidence type="ECO:0000256" key="4">
    <source>
        <dbReference type="ARBA" id="ARBA00023136"/>
    </source>
</evidence>
<protein>
    <submittedName>
        <fullName evidence="6">Holin</fullName>
    </submittedName>
</protein>
<dbReference type="AlphaFoldDB" id="A0A1Y4L0X4"/>
<name>A0A1Y4L0X4_9FIRM</name>
<gene>
    <name evidence="6" type="ORF">B5F17_13960</name>
</gene>
<reference evidence="7" key="1">
    <citation type="submission" date="2017-04" db="EMBL/GenBank/DDBJ databases">
        <title>Function of individual gut microbiota members based on whole genome sequencing of pure cultures obtained from chicken caecum.</title>
        <authorList>
            <person name="Medvecky M."/>
            <person name="Cejkova D."/>
            <person name="Polansky O."/>
            <person name="Karasova D."/>
            <person name="Kubasova T."/>
            <person name="Cizek A."/>
            <person name="Rychlik I."/>
        </authorList>
    </citation>
    <scope>NUCLEOTIDE SEQUENCE [LARGE SCALE GENOMIC DNA]</scope>
    <source>
        <strain evidence="7">An180</strain>
    </source>
</reference>